<accession>A0A3P4AV30</accession>
<name>A0A3P4AV30_THETH</name>
<gene>
    <name evidence="1" type="ORF">TTHNP4_00407</name>
</gene>
<keyword evidence="1" id="KW-0614">Plasmid</keyword>
<evidence type="ECO:0000313" key="1">
    <source>
        <dbReference type="EMBL" id="VCU54957.1"/>
    </source>
</evidence>
<protein>
    <submittedName>
        <fullName evidence="1">Uncharacterized protein</fullName>
    </submittedName>
</protein>
<sequence>MVNSCHTDYLAQAKKVAADVKAGLATKEALLSFLEAASDPRFSTYLERLDPNLFRFINLVVKGRVSGKPVLHSPQGTVHTLYVSPFPREGQLRVAYEVGLNGFLEYLESKGYAVLEKRETWLKLYEPRRSYLRSLKEGIQKAWEEYLSQILSLESLLNNLGVLISSLKRLGLSLSDSSRAGSGISLPDVPVPNKGVAFFLLAWCLAEEQISESDLGQLPSEKRALVKEAAEKLKGGRGRYLLGKSYAKAIRKRAKELIRCVEDNSFDPWPRCVLSPEVPFLLLRDAGDAQGSICYGCGHALPRSGGSLRAYKISKIVFSKPTVRRQSDYDGTDNKARICDLCAVLSLASPLKLAQGSVLVRVGHLDEGEIARHFVRSAVLGTLHVAAGRYIQLNSPILTRKSKPLAQELGRVVYALQALGQEVNPKVLERFPFYLVEGAQEIPLPPRALWLSHVLQRAFASRPDEGGEVNRPLGEALRYALGDLPWHALYTLARRYGRVADRFSLEDGLMRYASLLEKEVGMKENTDLSQRFRDVAGLTGLLSAWVGYVEGQVGRNSQEAKRAVVKLLDNLERPGDFLYVAAYHLDSTQARLYEAGGAFFYQEAKRLLQEAGARAQEAEEGSGRFLNVSQDDLHRVYAHLAARYPGKAWEGFIYEVRLSLASRFPQYIRMEKEG</sequence>
<proteinExistence type="predicted"/>
<evidence type="ECO:0000313" key="2">
    <source>
        <dbReference type="Proteomes" id="UP000279841"/>
    </source>
</evidence>
<dbReference type="EMBL" id="LR027520">
    <property type="protein sequence ID" value="VCU54957.1"/>
    <property type="molecule type" value="Genomic_DNA"/>
</dbReference>
<reference evidence="1 2" key="1">
    <citation type="submission" date="2018-10" db="EMBL/GenBank/DDBJ databases">
        <authorList>
            <person name="Peiro R."/>
            <person name="Begona"/>
            <person name="Cbmso G."/>
            <person name="Lopez M."/>
            <person name="Gonzalez S."/>
            <person name="Sacristan E."/>
            <person name="Castillo E."/>
        </authorList>
    </citation>
    <scope>NUCLEOTIDE SEQUENCE [LARGE SCALE GENOMIC DNA]</scope>
    <source>
        <strain evidence="1">TTHNAR1</strain>
        <plasmid evidence="2">4</plasmid>
    </source>
</reference>
<dbReference type="AlphaFoldDB" id="A0A3P4AV30"/>
<organism evidence="1 2">
    <name type="scientific">Thermus thermophilus</name>
    <dbReference type="NCBI Taxonomy" id="274"/>
    <lineage>
        <taxon>Bacteria</taxon>
        <taxon>Thermotogati</taxon>
        <taxon>Deinococcota</taxon>
        <taxon>Deinococci</taxon>
        <taxon>Thermales</taxon>
        <taxon>Thermaceae</taxon>
        <taxon>Thermus</taxon>
    </lineage>
</organism>
<geneLocation type="plasmid" evidence="1 2">
    <name>4</name>
</geneLocation>
<dbReference type="Proteomes" id="UP000279841">
    <property type="component" value="Plasmid 4"/>
</dbReference>